<sequence>MNQICRDIFRAIHEGKWLKIEYRNKADQITKYWIGIRDLDPAKRTLKVDGLHLGMYTLGEYDKIFVDSILSTEVLEGTYCPENRQLIEDIEMHPERYKTIFSSSANLKILNYLELCNRMDTTPYITDYDLIHYIDGDRVKNGRYALNDQQFQEVVSNFQYSLSHEKKKSTNLRIKKLALNVLSIHTAKGLYVLAYRNLNLDVKNRVFQPDEDITVCTQFGIDGQTENARKFLDADEYELLEDFENNLEKIKDAITGHGGQKPVVDDMPYVLGLGMDVVLNLHDEYKAILDMFEKQQVTYPVKAFFGELLERPRRTKAYPIALINQNINLDQLLAINNAMKYPLAYIQGPPGTGKTNTIINTIITAFFNNTTVLFASYNNVPIDNVFEKLTHLEYHGQTIPFPVLRLGNIDKVKAAISYINRLRNQVQTVKIYTSTLDKRKDDRVDRAKRLSARLKEYEEILDLKERKETLSHLMEYQEHIKNAMNLLPFQMDLQGYQMQRLDQRIHQIGEISDSDALQLLDRNEEEFYQYLFYTSARYIKTLEEPKYQELREILDSGENPETQARAFNKYMQKSENVKKLQRVFPIIITTCISAHKIGEPEPLFDMTIMDEASQCNVAISLVPIIRGEKLMLVGDPQQLNPVILLGELTNRKLRRRYHVAEEYDYRKNSVYKTYLACDAVSDEVLLRSHYRCNREIIGFNNKKYYNSKLQICSKSKEPEPLVYVDVKSDRAEIKNTSPAEADEVIAYAKQNTDKSIAVITPFVNQRALIEQAIKENHLENLVCGTVHAFQGDEKDVVLFSTALSDRTNAGTYQWLKNNKELINVATSRAKDKLVLLADSKELERLHAGQADDDLYELAQYIKTNGKSEITEKHISSRALGIQPFSTATENAFLENLTHALENIWLSQSKYVIHKEVAISQVFQDNMTYDDLFYMGRFDFVVYEKQGKKELPVLAIELDGKEHFEDAVVQERDRKKNAICEAHNMEIIRVENSYARRYNHIKGILMDYFSRVH</sequence>
<dbReference type="AlphaFoldDB" id="A0A0M6WV68"/>
<evidence type="ECO:0000313" key="5">
    <source>
        <dbReference type="Proteomes" id="UP000049979"/>
    </source>
</evidence>
<dbReference type="Pfam" id="PF13087">
    <property type="entry name" value="AAA_12"/>
    <property type="match status" value="1"/>
</dbReference>
<dbReference type="InterPro" id="IPR041677">
    <property type="entry name" value="DNA2/NAM7_AAA_11"/>
</dbReference>
<dbReference type="RefSeq" id="WP_022046215.1">
    <property type="nucleotide sequence ID" value="NZ_CP173697.1"/>
</dbReference>
<dbReference type="PANTHER" id="PTHR10887">
    <property type="entry name" value="DNA2/NAM7 HELICASE FAMILY"/>
    <property type="match status" value="1"/>
</dbReference>
<keyword evidence="5" id="KW-1185">Reference proteome</keyword>
<dbReference type="EMBL" id="CVRR01000037">
    <property type="protein sequence ID" value="CRL41144.1"/>
    <property type="molecule type" value="Genomic_DNA"/>
</dbReference>
<organism evidence="4 5">
    <name type="scientific">Roseburia faecis</name>
    <dbReference type="NCBI Taxonomy" id="301302"/>
    <lineage>
        <taxon>Bacteria</taxon>
        <taxon>Bacillati</taxon>
        <taxon>Bacillota</taxon>
        <taxon>Clostridia</taxon>
        <taxon>Lachnospirales</taxon>
        <taxon>Lachnospiraceae</taxon>
        <taxon>Roseburia</taxon>
    </lineage>
</organism>
<dbReference type="GO" id="GO:0004386">
    <property type="term" value="F:helicase activity"/>
    <property type="evidence" value="ECO:0007669"/>
    <property type="project" value="InterPro"/>
</dbReference>
<dbReference type="CDD" id="cd18808">
    <property type="entry name" value="SF1_C_Upf1"/>
    <property type="match status" value="1"/>
</dbReference>
<gene>
    <name evidence="4" type="ORF">M72_11901</name>
</gene>
<dbReference type="InterPro" id="IPR041679">
    <property type="entry name" value="DNA2/NAM7-like_C"/>
</dbReference>
<dbReference type="CDD" id="cd17934">
    <property type="entry name" value="DEXXQc_Upf1-like"/>
    <property type="match status" value="1"/>
</dbReference>
<evidence type="ECO:0000259" key="1">
    <source>
        <dbReference type="Pfam" id="PF10881"/>
    </source>
</evidence>
<dbReference type="InterPro" id="IPR045055">
    <property type="entry name" value="DNA2/NAM7-like"/>
</dbReference>
<dbReference type="STRING" id="301302.ERS852420_01599"/>
<feature type="domain" description="DNA2/NAM7 helicase helicase" evidence="2">
    <location>
        <begin position="327"/>
        <end position="644"/>
    </location>
</feature>
<dbReference type="Gene3D" id="3.40.960.10">
    <property type="entry name" value="VSR Endonuclease"/>
    <property type="match status" value="1"/>
</dbReference>
<evidence type="ECO:0000259" key="3">
    <source>
        <dbReference type="Pfam" id="PF13087"/>
    </source>
</evidence>
<evidence type="ECO:0008006" key="6">
    <source>
        <dbReference type="Google" id="ProtNLM"/>
    </source>
</evidence>
<evidence type="ECO:0000259" key="2">
    <source>
        <dbReference type="Pfam" id="PF13086"/>
    </source>
</evidence>
<name>A0A0M6WV68_9FIRM</name>
<dbReference type="Proteomes" id="UP000049979">
    <property type="component" value="Unassembled WGS sequence"/>
</dbReference>
<dbReference type="OrthoDB" id="9757917at2"/>
<dbReference type="InterPro" id="IPR024402">
    <property type="entry name" value="DUF2726"/>
</dbReference>
<reference evidence="5" key="1">
    <citation type="submission" date="2015-05" db="EMBL/GenBank/DDBJ databases">
        <authorList>
            <consortium name="Pathogen Informatics"/>
        </authorList>
    </citation>
    <scope>NUCLEOTIDE SEQUENCE [LARGE SCALE GENOMIC DNA]</scope>
    <source>
        <strain evidence="5">M72</strain>
    </source>
</reference>
<feature type="domain" description="DUF2726" evidence="1">
    <location>
        <begin position="886"/>
        <end position="1000"/>
    </location>
</feature>
<evidence type="ECO:0000313" key="4">
    <source>
        <dbReference type="EMBL" id="CRL41144.1"/>
    </source>
</evidence>
<dbReference type="Pfam" id="PF13086">
    <property type="entry name" value="AAA_11"/>
    <property type="match status" value="1"/>
</dbReference>
<accession>A0A0M6WV68</accession>
<dbReference type="InterPro" id="IPR047187">
    <property type="entry name" value="SF1_C_Upf1"/>
</dbReference>
<proteinExistence type="predicted"/>
<dbReference type="InterPro" id="IPR027417">
    <property type="entry name" value="P-loop_NTPase"/>
</dbReference>
<dbReference type="SUPFAM" id="SSF52540">
    <property type="entry name" value="P-loop containing nucleoside triphosphate hydrolases"/>
    <property type="match status" value="1"/>
</dbReference>
<dbReference type="Gene3D" id="3.40.50.300">
    <property type="entry name" value="P-loop containing nucleotide triphosphate hydrolases"/>
    <property type="match status" value="2"/>
</dbReference>
<protein>
    <recommendedName>
        <fullName evidence="6">DNA helicase</fullName>
    </recommendedName>
</protein>
<feature type="domain" description="DNA2/NAM7 helicase-like C-terminal" evidence="3">
    <location>
        <begin position="680"/>
        <end position="839"/>
    </location>
</feature>
<dbReference type="Pfam" id="PF10881">
    <property type="entry name" value="DUF2726"/>
    <property type="match status" value="1"/>
</dbReference>